<dbReference type="GO" id="GO:0003756">
    <property type="term" value="F:protein disulfide isomerase activity"/>
    <property type="evidence" value="ECO:0007669"/>
    <property type="project" value="TreeGrafter"/>
</dbReference>
<dbReference type="PANTHER" id="PTHR45672:SF11">
    <property type="entry name" value="PROTEIN DISULFIDE-ISOMERASE C17H9.14C"/>
    <property type="match status" value="1"/>
</dbReference>
<dbReference type="OMA" id="AKNSMAK"/>
<evidence type="ECO:0000313" key="4">
    <source>
        <dbReference type="EMBL" id="CAE8626632.1"/>
    </source>
</evidence>
<reference evidence="4" key="1">
    <citation type="submission" date="2021-02" db="EMBL/GenBank/DDBJ databases">
        <authorList>
            <person name="Dougan E. K."/>
            <person name="Rhodes N."/>
            <person name="Thang M."/>
            <person name="Chan C."/>
        </authorList>
    </citation>
    <scope>NUCLEOTIDE SEQUENCE</scope>
</reference>
<dbReference type="AlphaFoldDB" id="A0A813GR85"/>
<name>A0A813GR85_POLGL</name>
<gene>
    <name evidence="4" type="ORF">PGLA1383_LOCUS43538</name>
    <name evidence="5" type="ORF">PGLA2088_LOCUS41194</name>
</gene>
<dbReference type="InterPro" id="IPR051063">
    <property type="entry name" value="PDI"/>
</dbReference>
<dbReference type="EMBL" id="CAJNNV010029002">
    <property type="protein sequence ID" value="CAE8626632.1"/>
    <property type="molecule type" value="Genomic_DNA"/>
</dbReference>
<keyword evidence="2" id="KW-0732">Signal</keyword>
<dbReference type="PROSITE" id="PS00194">
    <property type="entry name" value="THIOREDOXIN_1"/>
    <property type="match status" value="1"/>
</dbReference>
<feature type="signal peptide" evidence="2">
    <location>
        <begin position="1"/>
        <end position="37"/>
    </location>
</feature>
<dbReference type="SUPFAM" id="SSF52833">
    <property type="entry name" value="Thioredoxin-like"/>
    <property type="match status" value="2"/>
</dbReference>
<keyword evidence="6" id="KW-1185">Reference proteome</keyword>
<dbReference type="InterPro" id="IPR013766">
    <property type="entry name" value="Thioredoxin_domain"/>
</dbReference>
<evidence type="ECO:0000313" key="6">
    <source>
        <dbReference type="Proteomes" id="UP000654075"/>
    </source>
</evidence>
<dbReference type="Proteomes" id="UP000654075">
    <property type="component" value="Unassembled WGS sequence"/>
</dbReference>
<dbReference type="CDD" id="cd02961">
    <property type="entry name" value="PDI_a_family"/>
    <property type="match status" value="1"/>
</dbReference>
<proteinExistence type="inferred from homology"/>
<feature type="domain" description="Thioredoxin" evidence="3">
    <location>
        <begin position="31"/>
        <end position="154"/>
    </location>
</feature>
<dbReference type="GO" id="GO:0006457">
    <property type="term" value="P:protein folding"/>
    <property type="evidence" value="ECO:0007669"/>
    <property type="project" value="TreeGrafter"/>
</dbReference>
<feature type="domain" description="Thioredoxin" evidence="3">
    <location>
        <begin position="155"/>
        <end position="274"/>
    </location>
</feature>
<dbReference type="InterPro" id="IPR017937">
    <property type="entry name" value="Thioredoxin_CS"/>
</dbReference>
<dbReference type="InterPro" id="IPR036249">
    <property type="entry name" value="Thioredoxin-like_sf"/>
</dbReference>
<dbReference type="GO" id="GO:0005783">
    <property type="term" value="C:endoplasmic reticulum"/>
    <property type="evidence" value="ECO:0007669"/>
    <property type="project" value="TreeGrafter"/>
</dbReference>
<dbReference type="PANTHER" id="PTHR45672">
    <property type="entry name" value="PROTEIN DISULFIDE-ISOMERASE C17H9.14C-RELATED"/>
    <property type="match status" value="1"/>
</dbReference>
<comment type="caution">
    <text evidence="4">The sequence shown here is derived from an EMBL/GenBank/DDBJ whole genome shotgun (WGS) entry which is preliminary data.</text>
</comment>
<accession>A0A813GR85</accession>
<evidence type="ECO:0000259" key="3">
    <source>
        <dbReference type="PROSITE" id="PS51352"/>
    </source>
</evidence>
<comment type="similarity">
    <text evidence="1">Belongs to the protein disulfide isomerase family.</text>
</comment>
<feature type="chain" id="PRO_5036222005" description="Thioredoxin domain-containing protein" evidence="2">
    <location>
        <begin position="38"/>
        <end position="336"/>
    </location>
</feature>
<protein>
    <recommendedName>
        <fullName evidence="3">Thioredoxin domain-containing protein</fullName>
    </recommendedName>
</protein>
<dbReference type="EMBL" id="CAJNNW010033753">
    <property type="protein sequence ID" value="CAE8720235.1"/>
    <property type="molecule type" value="Genomic_DNA"/>
</dbReference>
<evidence type="ECO:0000313" key="5">
    <source>
        <dbReference type="EMBL" id="CAE8720235.1"/>
    </source>
</evidence>
<organism evidence="4 6">
    <name type="scientific">Polarella glacialis</name>
    <name type="common">Dinoflagellate</name>
    <dbReference type="NCBI Taxonomy" id="89957"/>
    <lineage>
        <taxon>Eukaryota</taxon>
        <taxon>Sar</taxon>
        <taxon>Alveolata</taxon>
        <taxon>Dinophyceae</taxon>
        <taxon>Suessiales</taxon>
        <taxon>Suessiaceae</taxon>
        <taxon>Polarella</taxon>
    </lineage>
</organism>
<dbReference type="OrthoDB" id="72053at2759"/>
<dbReference type="Gene3D" id="3.40.30.10">
    <property type="entry name" value="Glutaredoxin"/>
    <property type="match status" value="2"/>
</dbReference>
<evidence type="ECO:0000256" key="2">
    <source>
        <dbReference type="SAM" id="SignalP"/>
    </source>
</evidence>
<sequence length="336" mass="36128">MKELASGGCRAQLRIGMPWAVLLPVWILSASTVSSRADQAAARNTLELTGENFSQAVQNGTGLPWFIKLYAPWCGHCQSLAPVWDDLAQKLQGQVVLGKVDATAEEVLAHKWEVDGYPILILFANGQAHLYTGPRCLAALEAFALGGWAEAASASSKEEPFGGLDVMALTGDNFDAVVRRNSFEDQPWFIAFQLPSCGHCRRMGPTWQSLALELKGQVIVGSVDAGADRPLAELWNVTRFPTLKLITAEHEVFDYQGGRDLEALKAFALGGFLDGASSAMPPTLLEEHSEGGRLHIVVGFILGVLFASAVWAACCCCSLSERSSPPAGGSRRRKAD</sequence>
<evidence type="ECO:0000256" key="1">
    <source>
        <dbReference type="ARBA" id="ARBA00006347"/>
    </source>
</evidence>
<dbReference type="Proteomes" id="UP000626109">
    <property type="component" value="Unassembled WGS sequence"/>
</dbReference>
<dbReference type="Pfam" id="PF00085">
    <property type="entry name" value="Thioredoxin"/>
    <property type="match status" value="2"/>
</dbReference>
<dbReference type="PROSITE" id="PS51352">
    <property type="entry name" value="THIOREDOXIN_2"/>
    <property type="match status" value="2"/>
</dbReference>